<dbReference type="Proteomes" id="UP000249177">
    <property type="component" value="Unassembled WGS sequence"/>
</dbReference>
<evidence type="ECO:0000259" key="4">
    <source>
        <dbReference type="Pfam" id="PF02709"/>
    </source>
</evidence>
<gene>
    <name evidence="5" type="ORF">DOS84_04540</name>
</gene>
<dbReference type="AlphaFoldDB" id="A0A2W7UI12"/>
<evidence type="ECO:0000313" key="6">
    <source>
        <dbReference type="Proteomes" id="UP000249177"/>
    </source>
</evidence>
<evidence type="ECO:0000259" key="3">
    <source>
        <dbReference type="Pfam" id="PF00535"/>
    </source>
</evidence>
<dbReference type="RefSeq" id="WP_111408923.1">
    <property type="nucleotide sequence ID" value="NZ_QKXH01000002.1"/>
</dbReference>
<keyword evidence="6" id="KW-1185">Reference proteome</keyword>
<dbReference type="InterPro" id="IPR029044">
    <property type="entry name" value="Nucleotide-diphossugar_trans"/>
</dbReference>
<evidence type="ECO:0000256" key="1">
    <source>
        <dbReference type="ARBA" id="ARBA00022679"/>
    </source>
</evidence>
<keyword evidence="2" id="KW-1133">Transmembrane helix</keyword>
<dbReference type="Pfam" id="PF00535">
    <property type="entry name" value="Glycos_transf_2"/>
    <property type="match status" value="1"/>
</dbReference>
<dbReference type="OrthoDB" id="9771846at2"/>
<dbReference type="Gene3D" id="3.90.550.10">
    <property type="entry name" value="Spore Coat Polysaccharide Biosynthesis Protein SpsA, Chain A"/>
    <property type="match status" value="1"/>
</dbReference>
<dbReference type="CDD" id="cd04186">
    <property type="entry name" value="GT_2_like_c"/>
    <property type="match status" value="1"/>
</dbReference>
<keyword evidence="2" id="KW-0472">Membrane</keyword>
<dbReference type="InterPro" id="IPR027791">
    <property type="entry name" value="Galactosyl_T_C"/>
</dbReference>
<evidence type="ECO:0008006" key="7">
    <source>
        <dbReference type="Google" id="ProtNLM"/>
    </source>
</evidence>
<dbReference type="SUPFAM" id="SSF53448">
    <property type="entry name" value="Nucleotide-diphospho-sugar transferases"/>
    <property type="match status" value="1"/>
</dbReference>
<dbReference type="PANTHER" id="PTHR43179">
    <property type="entry name" value="RHAMNOSYLTRANSFERASE WBBL"/>
    <property type="match status" value="1"/>
</dbReference>
<dbReference type="EMBL" id="QKXH01000002">
    <property type="protein sequence ID" value="PZX94827.1"/>
    <property type="molecule type" value="Genomic_DNA"/>
</dbReference>
<dbReference type="GO" id="GO:0016740">
    <property type="term" value="F:transferase activity"/>
    <property type="evidence" value="ECO:0007669"/>
    <property type="project" value="UniProtKB-KW"/>
</dbReference>
<proteinExistence type="predicted"/>
<name>A0A2W7UI12_9FLAO</name>
<evidence type="ECO:0000313" key="5">
    <source>
        <dbReference type="EMBL" id="PZX94827.1"/>
    </source>
</evidence>
<evidence type="ECO:0000256" key="2">
    <source>
        <dbReference type="SAM" id="Phobius"/>
    </source>
</evidence>
<sequence length="326" mass="38547">MDVSIIIVNYRSWKPLHNCLESLLSIDKTNMNFEVIIVDNFSNDREFDSFQNKFKDFIFIRNNTNSGFANGCNLGAKEAKGEYFLFLNPDTVISPNTLNTLYKTYKKHSEIGILSCLQVDKKNHFFYQTNIFPSLARLFAISRFFFRKIIKKRTDTIFDSKKELFYPDWVTGAVIFISRDWFKKVNGWNEDYWLYFEDVEICRKIAQRNGKMAVTRNTTILHEHGGSSRNDFETEHISKTEVIISKHVYINNNFKPSTKALAHVFLILFILLEKTFLSLLSLFLFFNLKLRTNRYILKNLCSYYFNAIKKQTWLSKRSVNYQKVDL</sequence>
<organism evidence="5 6">
    <name type="scientific">Flavobacterium aquariorum</name>
    <dbReference type="NCBI Taxonomy" id="2217670"/>
    <lineage>
        <taxon>Bacteria</taxon>
        <taxon>Pseudomonadati</taxon>
        <taxon>Bacteroidota</taxon>
        <taxon>Flavobacteriia</taxon>
        <taxon>Flavobacteriales</taxon>
        <taxon>Flavobacteriaceae</taxon>
        <taxon>Flavobacterium</taxon>
    </lineage>
</organism>
<accession>A0A2W7UI12</accession>
<protein>
    <recommendedName>
        <fullName evidence="7">Glycosyltransferase family 2 protein</fullName>
    </recommendedName>
</protein>
<feature type="transmembrane region" description="Helical" evidence="2">
    <location>
        <begin position="260"/>
        <end position="288"/>
    </location>
</feature>
<dbReference type="InterPro" id="IPR001173">
    <property type="entry name" value="Glyco_trans_2-like"/>
</dbReference>
<comment type="caution">
    <text evidence="5">The sequence shown here is derived from an EMBL/GenBank/DDBJ whole genome shotgun (WGS) entry which is preliminary data.</text>
</comment>
<keyword evidence="2" id="KW-0812">Transmembrane</keyword>
<keyword evidence="1" id="KW-0808">Transferase</keyword>
<reference evidence="5 6" key="1">
    <citation type="submission" date="2018-06" db="EMBL/GenBank/DDBJ databases">
        <title>Flavobacterium sp IMCC34762, genome.</title>
        <authorList>
            <person name="Joung Y."/>
            <person name="Cho J."/>
            <person name="Song J."/>
        </authorList>
    </citation>
    <scope>NUCLEOTIDE SEQUENCE [LARGE SCALE GENOMIC DNA]</scope>
    <source>
        <strain evidence="5 6">IMCC34762</strain>
    </source>
</reference>
<feature type="domain" description="Galactosyltransferase C-terminal" evidence="4">
    <location>
        <begin position="163"/>
        <end position="216"/>
    </location>
</feature>
<dbReference type="Pfam" id="PF02709">
    <property type="entry name" value="Glyco_transf_7C"/>
    <property type="match status" value="1"/>
</dbReference>
<dbReference type="PANTHER" id="PTHR43179:SF7">
    <property type="entry name" value="RHAMNOSYLTRANSFERASE WBBL"/>
    <property type="match status" value="1"/>
</dbReference>
<feature type="domain" description="Glycosyltransferase 2-like" evidence="3">
    <location>
        <begin position="4"/>
        <end position="149"/>
    </location>
</feature>